<dbReference type="GO" id="GO:0015179">
    <property type="term" value="F:L-amino acid transmembrane transporter activity"/>
    <property type="evidence" value="ECO:0007669"/>
    <property type="project" value="TreeGrafter"/>
</dbReference>
<dbReference type="InterPro" id="IPR000626">
    <property type="entry name" value="Ubiquitin-like_dom"/>
</dbReference>
<comment type="subcellular location">
    <subcellularLocation>
        <location evidence="1">Membrane</location>
        <topology evidence="1">Multi-pass membrane protein</topology>
    </subcellularLocation>
</comment>
<dbReference type="InterPro" id="IPR029071">
    <property type="entry name" value="Ubiquitin-like_domsf"/>
</dbReference>
<dbReference type="PROSITE" id="PS50053">
    <property type="entry name" value="UBIQUITIN_2"/>
    <property type="match status" value="1"/>
</dbReference>
<dbReference type="Gene3D" id="3.10.20.90">
    <property type="entry name" value="Phosphatidylinositol 3-kinase Catalytic Subunit, Chain A, domain 1"/>
    <property type="match status" value="1"/>
</dbReference>
<sequence>MEELREPLVGDVIRVRLRTTTGSIKFPVTAPVSTSIEAFKGLAAASAVGQAVGWTAERIELSHYGEPLKEGRTLSSYGIKDGDEIMVGGVTSSGDGSGRLSYSAALQKGDAIAKEMKDDDGRPVTIRLSSSGQSDAKRKSGLSRKRSSFLNPARPSGTTGASVLSSVITLSSTQMGVGVLALPHAFAQSGLFGGLSLLASGAVLAALSIFLLNAAGARCGLETPTLFSLCNSLLPGSGVVLTCALTIQMTGGVLMRLVVAADNITLTYGAVDRTIFLLAAALYFVPVTVVCLAMLLTLTTYTIFAASGYITFGGEVASNVLNSYPPDAPAVAVTRTALAVALLGSVPLLVNPARLALVSMLELCVPRGKRRGPQISVAGTKAPPPSVFVTAPLDIAVILMFDAMMVALALNFSDLGQIVSLSGATTGASLFFIVPAAAYLLSSKRVVDCVSIPALLSLVMIAIGATVIYLHFS</sequence>
<dbReference type="PANTHER" id="PTHR22950">
    <property type="entry name" value="AMINO ACID TRANSPORTER"/>
    <property type="match status" value="1"/>
</dbReference>
<organism evidence="8 9">
    <name type="scientific">Emiliania huxleyi (strain CCMP1516)</name>
    <dbReference type="NCBI Taxonomy" id="280463"/>
    <lineage>
        <taxon>Eukaryota</taxon>
        <taxon>Haptista</taxon>
        <taxon>Haptophyta</taxon>
        <taxon>Prymnesiophyceae</taxon>
        <taxon>Isochrysidales</taxon>
        <taxon>Noelaerhabdaceae</taxon>
        <taxon>Emiliania</taxon>
    </lineage>
</organism>
<feature type="transmembrane region" description="Helical" evidence="6">
    <location>
        <begin position="453"/>
        <end position="472"/>
    </location>
</feature>
<evidence type="ECO:0000259" key="7">
    <source>
        <dbReference type="PROSITE" id="PS50053"/>
    </source>
</evidence>
<dbReference type="GO" id="GO:0016020">
    <property type="term" value="C:membrane"/>
    <property type="evidence" value="ECO:0007669"/>
    <property type="project" value="UniProtKB-SubCell"/>
</dbReference>
<evidence type="ECO:0000313" key="8">
    <source>
        <dbReference type="EnsemblProtists" id="EOD09750"/>
    </source>
</evidence>
<dbReference type="Proteomes" id="UP000013827">
    <property type="component" value="Unassembled WGS sequence"/>
</dbReference>
<feature type="transmembrane region" description="Helical" evidence="6">
    <location>
        <begin position="226"/>
        <end position="247"/>
    </location>
</feature>
<accession>A0A0D3IER5</accession>
<keyword evidence="3 6" id="KW-1133">Transmembrane helix</keyword>
<dbReference type="Pfam" id="PF01490">
    <property type="entry name" value="Aa_trans"/>
    <property type="match status" value="1"/>
</dbReference>
<feature type="domain" description="Ubiquitin-like" evidence="7">
    <location>
        <begin position="13"/>
        <end position="94"/>
    </location>
</feature>
<dbReference type="STRING" id="2903.R1D592"/>
<feature type="transmembrane region" description="Helical" evidence="6">
    <location>
        <begin position="163"/>
        <end position="186"/>
    </location>
</feature>
<feature type="transmembrane region" description="Helical" evidence="6">
    <location>
        <begin position="330"/>
        <end position="350"/>
    </location>
</feature>
<keyword evidence="2 6" id="KW-0812">Transmembrane</keyword>
<feature type="transmembrane region" description="Helical" evidence="6">
    <location>
        <begin position="418"/>
        <end position="441"/>
    </location>
</feature>
<evidence type="ECO:0000256" key="6">
    <source>
        <dbReference type="SAM" id="Phobius"/>
    </source>
</evidence>
<evidence type="ECO:0000256" key="5">
    <source>
        <dbReference type="SAM" id="MobiDB-lite"/>
    </source>
</evidence>
<feature type="transmembrane region" description="Helical" evidence="6">
    <location>
        <begin position="283"/>
        <end position="310"/>
    </location>
</feature>
<dbReference type="PaxDb" id="2903-EOD09750"/>
<evidence type="ECO:0000313" key="9">
    <source>
        <dbReference type="Proteomes" id="UP000013827"/>
    </source>
</evidence>
<dbReference type="AlphaFoldDB" id="A0A0D3IER5"/>
<reference evidence="8" key="2">
    <citation type="submission" date="2024-10" db="UniProtKB">
        <authorList>
            <consortium name="EnsemblProtists"/>
        </authorList>
    </citation>
    <scope>IDENTIFICATION</scope>
</reference>
<evidence type="ECO:0000256" key="2">
    <source>
        <dbReference type="ARBA" id="ARBA00022692"/>
    </source>
</evidence>
<dbReference type="HOGENOM" id="CLU_032526_0_0_1"/>
<name>A0A0D3IER5_EMIH1</name>
<dbReference type="SUPFAM" id="SSF54236">
    <property type="entry name" value="Ubiquitin-like"/>
    <property type="match status" value="1"/>
</dbReference>
<dbReference type="EnsemblProtists" id="EOD09750">
    <property type="protein sequence ID" value="EOD09750"/>
    <property type="gene ID" value="EMIHUDRAFT_216306"/>
</dbReference>
<protein>
    <recommendedName>
        <fullName evidence="7">Ubiquitin-like domain-containing protein</fullName>
    </recommendedName>
</protein>
<keyword evidence="9" id="KW-1185">Reference proteome</keyword>
<reference evidence="9" key="1">
    <citation type="journal article" date="2013" name="Nature">
        <title>Pan genome of the phytoplankton Emiliania underpins its global distribution.</title>
        <authorList>
            <person name="Read B.A."/>
            <person name="Kegel J."/>
            <person name="Klute M.J."/>
            <person name="Kuo A."/>
            <person name="Lefebvre S.C."/>
            <person name="Maumus F."/>
            <person name="Mayer C."/>
            <person name="Miller J."/>
            <person name="Monier A."/>
            <person name="Salamov A."/>
            <person name="Young J."/>
            <person name="Aguilar M."/>
            <person name="Claverie J.M."/>
            <person name="Frickenhaus S."/>
            <person name="Gonzalez K."/>
            <person name="Herman E.K."/>
            <person name="Lin Y.C."/>
            <person name="Napier J."/>
            <person name="Ogata H."/>
            <person name="Sarno A.F."/>
            <person name="Shmutz J."/>
            <person name="Schroeder D."/>
            <person name="de Vargas C."/>
            <person name="Verret F."/>
            <person name="von Dassow P."/>
            <person name="Valentin K."/>
            <person name="Van de Peer Y."/>
            <person name="Wheeler G."/>
            <person name="Dacks J.B."/>
            <person name="Delwiche C.F."/>
            <person name="Dyhrman S.T."/>
            <person name="Glockner G."/>
            <person name="John U."/>
            <person name="Richards T."/>
            <person name="Worden A.Z."/>
            <person name="Zhang X."/>
            <person name="Grigoriev I.V."/>
            <person name="Allen A.E."/>
            <person name="Bidle K."/>
            <person name="Borodovsky M."/>
            <person name="Bowler C."/>
            <person name="Brownlee C."/>
            <person name="Cock J.M."/>
            <person name="Elias M."/>
            <person name="Gladyshev V.N."/>
            <person name="Groth M."/>
            <person name="Guda C."/>
            <person name="Hadaegh A."/>
            <person name="Iglesias-Rodriguez M.D."/>
            <person name="Jenkins J."/>
            <person name="Jones B.M."/>
            <person name="Lawson T."/>
            <person name="Leese F."/>
            <person name="Lindquist E."/>
            <person name="Lobanov A."/>
            <person name="Lomsadze A."/>
            <person name="Malik S.B."/>
            <person name="Marsh M.E."/>
            <person name="Mackinder L."/>
            <person name="Mock T."/>
            <person name="Mueller-Roeber B."/>
            <person name="Pagarete A."/>
            <person name="Parker M."/>
            <person name="Probert I."/>
            <person name="Quesneville H."/>
            <person name="Raines C."/>
            <person name="Rensing S.A."/>
            <person name="Riano-Pachon D.M."/>
            <person name="Richier S."/>
            <person name="Rokitta S."/>
            <person name="Shiraiwa Y."/>
            <person name="Soanes D.M."/>
            <person name="van der Giezen M."/>
            <person name="Wahlund T.M."/>
            <person name="Williams B."/>
            <person name="Wilson W."/>
            <person name="Wolfe G."/>
            <person name="Wurch L.L."/>
        </authorList>
    </citation>
    <scope>NUCLEOTIDE SEQUENCE</scope>
</reference>
<feature type="region of interest" description="Disordered" evidence="5">
    <location>
        <begin position="122"/>
        <end position="160"/>
    </location>
</feature>
<feature type="transmembrane region" description="Helical" evidence="6">
    <location>
        <begin position="192"/>
        <end position="214"/>
    </location>
</feature>
<dbReference type="CDD" id="cd17039">
    <property type="entry name" value="Ubl_ubiquitin_like"/>
    <property type="match status" value="1"/>
</dbReference>
<dbReference type="KEGG" id="ehx:EMIHUDRAFT_216306"/>
<feature type="transmembrane region" description="Helical" evidence="6">
    <location>
        <begin position="391"/>
        <end position="412"/>
    </location>
</feature>
<evidence type="ECO:0000256" key="1">
    <source>
        <dbReference type="ARBA" id="ARBA00004141"/>
    </source>
</evidence>
<evidence type="ECO:0000256" key="4">
    <source>
        <dbReference type="ARBA" id="ARBA00023136"/>
    </source>
</evidence>
<dbReference type="Pfam" id="PF00240">
    <property type="entry name" value="ubiquitin"/>
    <property type="match status" value="1"/>
</dbReference>
<dbReference type="GeneID" id="17256016"/>
<proteinExistence type="predicted"/>
<dbReference type="RefSeq" id="XP_005762179.1">
    <property type="nucleotide sequence ID" value="XM_005762122.1"/>
</dbReference>
<keyword evidence="4 6" id="KW-0472">Membrane</keyword>
<dbReference type="InterPro" id="IPR013057">
    <property type="entry name" value="AA_transpt_TM"/>
</dbReference>
<evidence type="ECO:0000256" key="3">
    <source>
        <dbReference type="ARBA" id="ARBA00022989"/>
    </source>
</evidence>